<dbReference type="EMBL" id="ASPP01002816">
    <property type="protein sequence ID" value="ETO34161.1"/>
    <property type="molecule type" value="Genomic_DNA"/>
</dbReference>
<organism evidence="1 2">
    <name type="scientific">Reticulomyxa filosa</name>
    <dbReference type="NCBI Taxonomy" id="46433"/>
    <lineage>
        <taxon>Eukaryota</taxon>
        <taxon>Sar</taxon>
        <taxon>Rhizaria</taxon>
        <taxon>Retaria</taxon>
        <taxon>Foraminifera</taxon>
        <taxon>Monothalamids</taxon>
        <taxon>Reticulomyxidae</taxon>
        <taxon>Reticulomyxa</taxon>
    </lineage>
</organism>
<reference evidence="1 2" key="1">
    <citation type="journal article" date="2013" name="Curr. Biol.">
        <title>The Genome of the Foraminiferan Reticulomyxa filosa.</title>
        <authorList>
            <person name="Glockner G."/>
            <person name="Hulsmann N."/>
            <person name="Schleicher M."/>
            <person name="Noegel A.A."/>
            <person name="Eichinger L."/>
            <person name="Gallinger C."/>
            <person name="Pawlowski J."/>
            <person name="Sierra R."/>
            <person name="Euteneuer U."/>
            <person name="Pillet L."/>
            <person name="Moustafa A."/>
            <person name="Platzer M."/>
            <person name="Groth M."/>
            <person name="Szafranski K."/>
            <person name="Schliwa M."/>
        </authorList>
    </citation>
    <scope>NUCLEOTIDE SEQUENCE [LARGE SCALE GENOMIC DNA]</scope>
</reference>
<comment type="caution">
    <text evidence="1">The sequence shown here is derived from an EMBL/GenBank/DDBJ whole genome shotgun (WGS) entry which is preliminary data.</text>
</comment>
<gene>
    <name evidence="1" type="ORF">RFI_02933</name>
</gene>
<proteinExistence type="predicted"/>
<dbReference type="AlphaFoldDB" id="X6P7I4"/>
<dbReference type="Proteomes" id="UP000023152">
    <property type="component" value="Unassembled WGS sequence"/>
</dbReference>
<evidence type="ECO:0000313" key="1">
    <source>
        <dbReference type="EMBL" id="ETO34161.1"/>
    </source>
</evidence>
<accession>X6P7I4</accession>
<sequence length="134" mass="16006">MEKHVQLWMLVKQCHLCDQNIDRNAEWTDWDLIFVKKTTTVTILPYVAKAMKKGGISEECEGTKHNMLIENFTNFILLLIQVLKKCQEYLKQLTTNPSYRYDNPQLFRQIKNETVILESLYLHLLHVVWSKKYM</sequence>
<keyword evidence="2" id="KW-1185">Reference proteome</keyword>
<evidence type="ECO:0000313" key="2">
    <source>
        <dbReference type="Proteomes" id="UP000023152"/>
    </source>
</evidence>
<name>X6P7I4_RETFI</name>
<protein>
    <submittedName>
        <fullName evidence="1">Uncharacterized protein</fullName>
    </submittedName>
</protein>